<comment type="subcellular location">
    <subcellularLocation>
        <location evidence="1">Endomembrane system</location>
        <topology evidence="1">Multi-pass membrane protein</topology>
    </subcellularLocation>
</comment>
<dbReference type="Pfam" id="PF02656">
    <property type="entry name" value="DUF202"/>
    <property type="match status" value="1"/>
</dbReference>
<evidence type="ECO:0000256" key="2">
    <source>
        <dbReference type="ARBA" id="ARBA00022692"/>
    </source>
</evidence>
<evidence type="ECO:0000313" key="8">
    <source>
        <dbReference type="Proteomes" id="UP001378960"/>
    </source>
</evidence>
<dbReference type="AlphaFoldDB" id="A0AAV5R222"/>
<keyword evidence="3 5" id="KW-1133">Transmembrane helix</keyword>
<keyword evidence="4 5" id="KW-0472">Membrane</keyword>
<feature type="transmembrane region" description="Helical" evidence="5">
    <location>
        <begin position="36"/>
        <end position="55"/>
    </location>
</feature>
<protein>
    <recommendedName>
        <fullName evidence="6">DUF202 domain-containing protein</fullName>
    </recommendedName>
</protein>
<keyword evidence="8" id="KW-1185">Reference proteome</keyword>
<dbReference type="InterPro" id="IPR003807">
    <property type="entry name" value="DUF202"/>
</dbReference>
<dbReference type="EMBL" id="BTGB01000002">
    <property type="protein sequence ID" value="GMM45526.1"/>
    <property type="molecule type" value="Genomic_DNA"/>
</dbReference>
<evidence type="ECO:0000256" key="5">
    <source>
        <dbReference type="SAM" id="Phobius"/>
    </source>
</evidence>
<proteinExistence type="predicted"/>
<evidence type="ECO:0000256" key="3">
    <source>
        <dbReference type="ARBA" id="ARBA00022989"/>
    </source>
</evidence>
<comment type="caution">
    <text evidence="7">The sequence shown here is derived from an EMBL/GenBank/DDBJ whole genome shotgun (WGS) entry which is preliminary data.</text>
</comment>
<evidence type="ECO:0000256" key="4">
    <source>
        <dbReference type="ARBA" id="ARBA00023136"/>
    </source>
</evidence>
<evidence type="ECO:0000313" key="7">
    <source>
        <dbReference type="EMBL" id="GMM45526.1"/>
    </source>
</evidence>
<feature type="domain" description="DUF202" evidence="6">
    <location>
        <begin position="28"/>
        <end position="91"/>
    </location>
</feature>
<gene>
    <name evidence="7" type="ORF">DAPK24_021010</name>
</gene>
<dbReference type="GO" id="GO:0012505">
    <property type="term" value="C:endomembrane system"/>
    <property type="evidence" value="ECO:0007669"/>
    <property type="project" value="UniProtKB-SubCell"/>
</dbReference>
<evidence type="ECO:0000259" key="6">
    <source>
        <dbReference type="Pfam" id="PF02656"/>
    </source>
</evidence>
<name>A0AAV5R222_PICKL</name>
<accession>A0AAV5R222</accession>
<evidence type="ECO:0000256" key="1">
    <source>
        <dbReference type="ARBA" id="ARBA00004127"/>
    </source>
</evidence>
<reference evidence="7 8" key="1">
    <citation type="journal article" date="2023" name="Elife">
        <title>Identification of key yeast species and microbe-microbe interactions impacting larval growth of Drosophila in the wild.</title>
        <authorList>
            <person name="Mure A."/>
            <person name="Sugiura Y."/>
            <person name="Maeda R."/>
            <person name="Honda K."/>
            <person name="Sakurai N."/>
            <person name="Takahashi Y."/>
            <person name="Watada M."/>
            <person name="Katoh T."/>
            <person name="Gotoh A."/>
            <person name="Gotoh Y."/>
            <person name="Taniguchi I."/>
            <person name="Nakamura K."/>
            <person name="Hayashi T."/>
            <person name="Katayama T."/>
            <person name="Uemura T."/>
            <person name="Hattori Y."/>
        </authorList>
    </citation>
    <scope>NUCLEOTIDE SEQUENCE [LARGE SCALE GENOMIC DNA]</scope>
    <source>
        <strain evidence="7 8">PK-24</strain>
    </source>
</reference>
<keyword evidence="2 5" id="KW-0812">Transmembrane</keyword>
<feature type="transmembrane region" description="Helical" evidence="5">
    <location>
        <begin position="82"/>
        <end position="103"/>
    </location>
</feature>
<dbReference type="Proteomes" id="UP001378960">
    <property type="component" value="Unassembled WGS sequence"/>
</dbReference>
<organism evidence="7 8">
    <name type="scientific">Pichia kluyveri</name>
    <name type="common">Yeast</name>
    <dbReference type="NCBI Taxonomy" id="36015"/>
    <lineage>
        <taxon>Eukaryota</taxon>
        <taxon>Fungi</taxon>
        <taxon>Dikarya</taxon>
        <taxon>Ascomycota</taxon>
        <taxon>Saccharomycotina</taxon>
        <taxon>Pichiomycetes</taxon>
        <taxon>Pichiales</taxon>
        <taxon>Pichiaceae</taxon>
        <taxon>Pichia</taxon>
    </lineage>
</organism>
<sequence>MSINLKKVRSIIMGTEMMVDNTASEPRDILMIERTALSWAKFSITLSAIAVTIATDFRLDTSSSNFGKLPKLKNPPPWFPRFSYAVSILFYAVPLCGITVLCAEYL</sequence>